<accession>A0ACB8BK40</accession>
<name>A0ACB8BK40_9AGAM</name>
<sequence>MSSPSPPTLPGPRRIVTAYNEDGKAIARVDDLDVPGYDVPGMDGIRSGCYWATTDGMPTNDNNTTEDGATRQIGDYGLIIPGATNFRYTDLGPGVCTPMHRTPSVDYNILSKPRASWRFHLR</sequence>
<organism evidence="1 2">
    <name type="scientific">Leucogyrophana mollusca</name>
    <dbReference type="NCBI Taxonomy" id="85980"/>
    <lineage>
        <taxon>Eukaryota</taxon>
        <taxon>Fungi</taxon>
        <taxon>Dikarya</taxon>
        <taxon>Basidiomycota</taxon>
        <taxon>Agaricomycotina</taxon>
        <taxon>Agaricomycetes</taxon>
        <taxon>Agaricomycetidae</taxon>
        <taxon>Boletales</taxon>
        <taxon>Boletales incertae sedis</taxon>
        <taxon>Leucogyrophana</taxon>
    </lineage>
</organism>
<evidence type="ECO:0000313" key="1">
    <source>
        <dbReference type="EMBL" id="KAH7925202.1"/>
    </source>
</evidence>
<keyword evidence="2" id="KW-1185">Reference proteome</keyword>
<evidence type="ECO:0000313" key="2">
    <source>
        <dbReference type="Proteomes" id="UP000790709"/>
    </source>
</evidence>
<gene>
    <name evidence="1" type="ORF">BV22DRAFT_1011677</name>
</gene>
<dbReference type="Proteomes" id="UP000790709">
    <property type="component" value="Unassembled WGS sequence"/>
</dbReference>
<reference evidence="1" key="1">
    <citation type="journal article" date="2021" name="New Phytol.">
        <title>Evolutionary innovations through gain and loss of genes in the ectomycorrhizal Boletales.</title>
        <authorList>
            <person name="Wu G."/>
            <person name="Miyauchi S."/>
            <person name="Morin E."/>
            <person name="Kuo A."/>
            <person name="Drula E."/>
            <person name="Varga T."/>
            <person name="Kohler A."/>
            <person name="Feng B."/>
            <person name="Cao Y."/>
            <person name="Lipzen A."/>
            <person name="Daum C."/>
            <person name="Hundley H."/>
            <person name="Pangilinan J."/>
            <person name="Johnson J."/>
            <person name="Barry K."/>
            <person name="LaButti K."/>
            <person name="Ng V."/>
            <person name="Ahrendt S."/>
            <person name="Min B."/>
            <person name="Choi I.G."/>
            <person name="Park H."/>
            <person name="Plett J.M."/>
            <person name="Magnuson J."/>
            <person name="Spatafora J.W."/>
            <person name="Nagy L.G."/>
            <person name="Henrissat B."/>
            <person name="Grigoriev I.V."/>
            <person name="Yang Z.L."/>
            <person name="Xu J."/>
            <person name="Martin F.M."/>
        </authorList>
    </citation>
    <scope>NUCLEOTIDE SEQUENCE</scope>
    <source>
        <strain evidence="1">KUC20120723A-06</strain>
    </source>
</reference>
<proteinExistence type="predicted"/>
<comment type="caution">
    <text evidence="1">The sequence shown here is derived from an EMBL/GenBank/DDBJ whole genome shotgun (WGS) entry which is preliminary data.</text>
</comment>
<protein>
    <submittedName>
        <fullName evidence="1">Uncharacterized protein</fullName>
    </submittedName>
</protein>
<dbReference type="EMBL" id="MU266407">
    <property type="protein sequence ID" value="KAH7925202.1"/>
    <property type="molecule type" value="Genomic_DNA"/>
</dbReference>